<gene>
    <name evidence="1" type="ORF">SAMN05428964_105398</name>
</gene>
<dbReference type="Gene3D" id="1.10.357.40">
    <property type="entry name" value="YbiA-like"/>
    <property type="match status" value="1"/>
</dbReference>
<protein>
    <recommendedName>
        <fullName evidence="3">Riboflavin biosynthesis intermediates N-glycosidase</fullName>
    </recommendedName>
</protein>
<evidence type="ECO:0008006" key="3">
    <source>
        <dbReference type="Google" id="ProtNLM"/>
    </source>
</evidence>
<dbReference type="AlphaFoldDB" id="A0A285TV37"/>
<dbReference type="RefSeq" id="WP_097052927.1">
    <property type="nucleotide sequence ID" value="NZ_OBMM01000005.1"/>
</dbReference>
<evidence type="ECO:0000313" key="1">
    <source>
        <dbReference type="EMBL" id="SOC27392.1"/>
    </source>
</evidence>
<accession>A0A285TV37</accession>
<organism evidence="1 2">
    <name type="scientific">Thalassospira xiamenensis</name>
    <dbReference type="NCBI Taxonomy" id="220697"/>
    <lineage>
        <taxon>Bacteria</taxon>
        <taxon>Pseudomonadati</taxon>
        <taxon>Pseudomonadota</taxon>
        <taxon>Alphaproteobacteria</taxon>
        <taxon>Rhodospirillales</taxon>
        <taxon>Thalassospiraceae</taxon>
        <taxon>Thalassospira</taxon>
    </lineage>
</organism>
<dbReference type="SUPFAM" id="SSF143990">
    <property type="entry name" value="YbiA-like"/>
    <property type="match status" value="1"/>
</dbReference>
<dbReference type="EMBL" id="OBMM01000005">
    <property type="protein sequence ID" value="SOC27392.1"/>
    <property type="molecule type" value="Genomic_DNA"/>
</dbReference>
<reference evidence="1 2" key="1">
    <citation type="submission" date="2017-08" db="EMBL/GenBank/DDBJ databases">
        <authorList>
            <person name="de Groot N.N."/>
        </authorList>
    </citation>
    <scope>NUCLEOTIDE SEQUENCE [LARGE SCALE GENOMIC DNA]</scope>
    <source>
        <strain evidence="1 2">USBA 78</strain>
    </source>
</reference>
<name>A0A285TV37_9PROT</name>
<dbReference type="Proteomes" id="UP000219068">
    <property type="component" value="Unassembled WGS sequence"/>
</dbReference>
<evidence type="ECO:0000313" key="2">
    <source>
        <dbReference type="Proteomes" id="UP000219068"/>
    </source>
</evidence>
<dbReference type="InterPro" id="IPR037238">
    <property type="entry name" value="YbiA-like_sf"/>
</dbReference>
<proteinExistence type="predicted"/>
<sequence length="219" mass="24730">MLQMEALPIRKYCDDPYVEYSGRWVDNWFSNLKAIGAPVSFRGFETNTLEFAYVAAKNPEMSHAIQGGRVLTFAEAVFQAETAAEAKKMGLGVQSGRWKFTCLAAMDSFQRQRWAPVPGNEVWVQKLLDEAQAGPIIEWNNWSDLRWGVCVERSRGRNALGLLLSSIAQEIVETGELQQYPDEDTWPQRQAELIEKLSSMFPESLSAKDLARTSQASLF</sequence>